<reference evidence="1 2" key="1">
    <citation type="journal article" date="2021" name="Hortic Res">
        <title>High-quality reference genome and annotation aids understanding of berry development for evergreen blueberry (Vaccinium darrowii).</title>
        <authorList>
            <person name="Yu J."/>
            <person name="Hulse-Kemp A.M."/>
            <person name="Babiker E."/>
            <person name="Staton M."/>
        </authorList>
    </citation>
    <scope>NUCLEOTIDE SEQUENCE [LARGE SCALE GENOMIC DNA]</scope>
    <source>
        <strain evidence="2">cv. NJ 8807/NJ 8810</strain>
        <tissue evidence="1">Young leaf</tissue>
    </source>
</reference>
<accession>A0ACB7X287</accession>
<evidence type="ECO:0000313" key="1">
    <source>
        <dbReference type="EMBL" id="KAH7834871.1"/>
    </source>
</evidence>
<dbReference type="Proteomes" id="UP000828048">
    <property type="component" value="Chromosome 2"/>
</dbReference>
<name>A0ACB7X287_9ERIC</name>
<keyword evidence="2" id="KW-1185">Reference proteome</keyword>
<comment type="caution">
    <text evidence="1">The sequence shown here is derived from an EMBL/GenBank/DDBJ whole genome shotgun (WGS) entry which is preliminary data.</text>
</comment>
<proteinExistence type="predicted"/>
<evidence type="ECO:0000313" key="2">
    <source>
        <dbReference type="Proteomes" id="UP000828048"/>
    </source>
</evidence>
<organism evidence="1 2">
    <name type="scientific">Vaccinium darrowii</name>
    <dbReference type="NCBI Taxonomy" id="229202"/>
    <lineage>
        <taxon>Eukaryota</taxon>
        <taxon>Viridiplantae</taxon>
        <taxon>Streptophyta</taxon>
        <taxon>Embryophyta</taxon>
        <taxon>Tracheophyta</taxon>
        <taxon>Spermatophyta</taxon>
        <taxon>Magnoliopsida</taxon>
        <taxon>eudicotyledons</taxon>
        <taxon>Gunneridae</taxon>
        <taxon>Pentapetalae</taxon>
        <taxon>asterids</taxon>
        <taxon>Ericales</taxon>
        <taxon>Ericaceae</taxon>
        <taxon>Vaccinioideae</taxon>
        <taxon>Vaccinieae</taxon>
        <taxon>Vaccinium</taxon>
    </lineage>
</organism>
<sequence length="616" mass="68712">MEKPIDINFGAITTSNNLQVKEVNNTAFPGVGRTNEKYGSKVKRKVRPVDEADLLGYFCNYTSSDTYRANRNTLLSSLSAGTNQYGFYSSSYGENPDIVYAMVLCRADVELDLCRECVNNATAKLGLCPDKKAPEGWDRYDPNDKEGIVWYDNCTVRYSSKAMKGIMAGDPRIFVWDDKHNITSIYVEQFTDALRNQLRKLRDQAAGGGTQRNDCLQGAIDNLPLCCNERAGGRVLRPSCNFRYEIAPFFGEVPAGEGSNRTRTRTIVIIGASITTIVIVLIVSISILLRKKKQGKPRNYVEFTESGDGISSVESLQYNFDTICVATDNFSNANKLGQGGFGAVYKGRLLNGQEIAVKRLDEGSHQGDIEFKNEVMLVAKLQHRNLVRLLGFCLEGRERLLIYEFVPNSSLDNFLFDRNRRDQMDWDRRRTIIGDFGMARLFAVDETQGSTRRIVGTPGYMAPEYMLFGQFSVKSDVFSYGVLLLEILSGQKNNCFRTAQNVEDLISYAWKSWRNGTASNLIDPTLRANSSSTGEIMRYIHIGLLCVQENVADRPTMGSVVVMLSSSSLTLSVPSEPGFFLHSNNSEVPWVNSDSTGANESTQSVNEVSITELDPR</sequence>
<dbReference type="EMBL" id="CM037152">
    <property type="protein sequence ID" value="KAH7834871.1"/>
    <property type="molecule type" value="Genomic_DNA"/>
</dbReference>
<gene>
    <name evidence="1" type="ORF">Vadar_020535</name>
</gene>
<protein>
    <submittedName>
        <fullName evidence="1">Uncharacterized protein</fullName>
    </submittedName>
</protein>